<sequence>MMDFPRLQLHTEDDSQQSACDVRNGHSADEYKPAHLYCLLVFMCSALEKCRESTLLEQVLTLQSARRVAPKSLPALMKRQDALEMGTTDSHDQFPILSST</sequence>
<dbReference type="AlphaFoldDB" id="A0A9D3Z0Z9"/>
<protein>
    <submittedName>
        <fullName evidence="2">Uncharacterized protein</fullName>
    </submittedName>
</protein>
<evidence type="ECO:0000313" key="3">
    <source>
        <dbReference type="Proteomes" id="UP000828390"/>
    </source>
</evidence>
<name>A0A9D3Z0Z9_DREPO</name>
<organism evidence="2 3">
    <name type="scientific">Dreissena polymorpha</name>
    <name type="common">Zebra mussel</name>
    <name type="synonym">Mytilus polymorpha</name>
    <dbReference type="NCBI Taxonomy" id="45954"/>
    <lineage>
        <taxon>Eukaryota</taxon>
        <taxon>Metazoa</taxon>
        <taxon>Spiralia</taxon>
        <taxon>Lophotrochozoa</taxon>
        <taxon>Mollusca</taxon>
        <taxon>Bivalvia</taxon>
        <taxon>Autobranchia</taxon>
        <taxon>Heteroconchia</taxon>
        <taxon>Euheterodonta</taxon>
        <taxon>Imparidentia</taxon>
        <taxon>Neoheterodontei</taxon>
        <taxon>Myida</taxon>
        <taxon>Dreissenoidea</taxon>
        <taxon>Dreissenidae</taxon>
        <taxon>Dreissena</taxon>
    </lineage>
</organism>
<keyword evidence="3" id="KW-1185">Reference proteome</keyword>
<evidence type="ECO:0000313" key="2">
    <source>
        <dbReference type="EMBL" id="KAH3708357.1"/>
    </source>
</evidence>
<dbReference type="Proteomes" id="UP000828390">
    <property type="component" value="Unassembled WGS sequence"/>
</dbReference>
<gene>
    <name evidence="2" type="ORF">DPMN_067806</name>
</gene>
<proteinExistence type="predicted"/>
<comment type="caution">
    <text evidence="2">The sequence shown here is derived from an EMBL/GenBank/DDBJ whole genome shotgun (WGS) entry which is preliminary data.</text>
</comment>
<accession>A0A9D3Z0Z9</accession>
<reference evidence="2" key="2">
    <citation type="submission" date="2020-11" db="EMBL/GenBank/DDBJ databases">
        <authorList>
            <person name="McCartney M.A."/>
            <person name="Auch B."/>
            <person name="Kono T."/>
            <person name="Mallez S."/>
            <person name="Becker A."/>
            <person name="Gohl D.M."/>
            <person name="Silverstein K.A.T."/>
            <person name="Koren S."/>
            <person name="Bechman K.B."/>
            <person name="Herman A."/>
            <person name="Abrahante J.E."/>
            <person name="Garbe J."/>
        </authorList>
    </citation>
    <scope>NUCLEOTIDE SEQUENCE</scope>
    <source>
        <strain evidence="2">Duluth1</strain>
        <tissue evidence="2">Whole animal</tissue>
    </source>
</reference>
<evidence type="ECO:0000256" key="1">
    <source>
        <dbReference type="SAM" id="MobiDB-lite"/>
    </source>
</evidence>
<feature type="region of interest" description="Disordered" evidence="1">
    <location>
        <begin position="1"/>
        <end position="21"/>
    </location>
</feature>
<dbReference type="EMBL" id="JAIWYP010000014">
    <property type="protein sequence ID" value="KAH3708357.1"/>
    <property type="molecule type" value="Genomic_DNA"/>
</dbReference>
<reference evidence="2" key="1">
    <citation type="journal article" date="2019" name="bioRxiv">
        <title>The Genome of the Zebra Mussel, Dreissena polymorpha: A Resource for Invasive Species Research.</title>
        <authorList>
            <person name="McCartney M.A."/>
            <person name="Auch B."/>
            <person name="Kono T."/>
            <person name="Mallez S."/>
            <person name="Zhang Y."/>
            <person name="Obille A."/>
            <person name="Becker A."/>
            <person name="Abrahante J.E."/>
            <person name="Garbe J."/>
            <person name="Badalamenti J.P."/>
            <person name="Herman A."/>
            <person name="Mangelson H."/>
            <person name="Liachko I."/>
            <person name="Sullivan S."/>
            <person name="Sone E.D."/>
            <person name="Koren S."/>
            <person name="Silverstein K.A.T."/>
            <person name="Beckman K.B."/>
            <person name="Gohl D.M."/>
        </authorList>
    </citation>
    <scope>NUCLEOTIDE SEQUENCE</scope>
    <source>
        <strain evidence="2">Duluth1</strain>
        <tissue evidence="2">Whole animal</tissue>
    </source>
</reference>